<reference evidence="8" key="3">
    <citation type="submission" date="2021-06" db="EMBL/GenBank/DDBJ databases">
        <title>Genomic Description and Analysis of Intracellular Bacteria, Candidatus Berkiella cookevillensis and Candidatus Berkiella aquae.</title>
        <authorList>
            <person name="Kidane D.T."/>
            <person name="Mehari Y.T."/>
            <person name="Rice F.C."/>
            <person name="Arivett B.A."/>
            <person name="Farone A.L."/>
            <person name="Berk S.G."/>
            <person name="Farone M.B."/>
        </authorList>
    </citation>
    <scope>NUCLEOTIDE SEQUENCE</scope>
    <source>
        <strain evidence="8">HT99</strain>
    </source>
</reference>
<dbReference type="InterPro" id="IPR014721">
    <property type="entry name" value="Ribsml_uS5_D2-typ_fold_subgr"/>
</dbReference>
<comment type="function">
    <text evidence="5">This protein is involved in the repair of mismatches in DNA. It is required for dam-dependent methyl-directed DNA mismatch repair. May act as a 'molecular matchmaker', a protein that promotes the formation of a stable complex between two or more DNA-binding proteins in an ATP-dependent manner without itself being part of a final effector complex.</text>
</comment>
<dbReference type="CDD" id="cd16926">
    <property type="entry name" value="HATPase_MutL-MLH-PMS-like"/>
    <property type="match status" value="1"/>
</dbReference>
<dbReference type="InterPro" id="IPR036890">
    <property type="entry name" value="HATPase_C_sf"/>
</dbReference>
<dbReference type="InterPro" id="IPR037198">
    <property type="entry name" value="MutL_C_sf"/>
</dbReference>
<keyword evidence="4 5" id="KW-0234">DNA repair</keyword>
<evidence type="ECO:0000256" key="4">
    <source>
        <dbReference type="ARBA" id="ARBA00023204"/>
    </source>
</evidence>
<evidence type="ECO:0000313" key="8">
    <source>
        <dbReference type="EMBL" id="MCS5710170.1"/>
    </source>
</evidence>
<keyword evidence="8" id="KW-0255">Endonuclease</keyword>
<dbReference type="SUPFAM" id="SSF54211">
    <property type="entry name" value="Ribosomal protein S5 domain 2-like"/>
    <property type="match status" value="1"/>
</dbReference>
<dbReference type="InterPro" id="IPR014790">
    <property type="entry name" value="MutL_C"/>
</dbReference>
<keyword evidence="3 5" id="KW-0227">DNA damage</keyword>
<dbReference type="Gene3D" id="3.30.230.10">
    <property type="match status" value="1"/>
</dbReference>
<evidence type="ECO:0000256" key="5">
    <source>
        <dbReference type="HAMAP-Rule" id="MF_00149"/>
    </source>
</evidence>
<dbReference type="GO" id="GO:0140664">
    <property type="term" value="F:ATP-dependent DNA damage sensor activity"/>
    <property type="evidence" value="ECO:0007669"/>
    <property type="project" value="InterPro"/>
</dbReference>
<keyword evidence="8" id="KW-0378">Hydrolase</keyword>
<dbReference type="GO" id="GO:0030983">
    <property type="term" value="F:mismatched DNA binding"/>
    <property type="evidence" value="ECO:0007669"/>
    <property type="project" value="InterPro"/>
</dbReference>
<dbReference type="PROSITE" id="PS00058">
    <property type="entry name" value="DNA_MISMATCH_REPAIR_1"/>
    <property type="match status" value="1"/>
</dbReference>
<organism evidence="7">
    <name type="scientific">Candidatus Berkiella aquae</name>
    <dbReference type="NCBI Taxonomy" id="295108"/>
    <lineage>
        <taxon>Bacteria</taxon>
        <taxon>Pseudomonadati</taxon>
        <taxon>Pseudomonadota</taxon>
        <taxon>Gammaproteobacteria</taxon>
        <taxon>Candidatus Berkiellales</taxon>
        <taxon>Candidatus Berkiellaceae</taxon>
        <taxon>Candidatus Berkiella</taxon>
    </lineage>
</organism>
<dbReference type="Pfam" id="PF08676">
    <property type="entry name" value="MutL_C"/>
    <property type="match status" value="1"/>
</dbReference>
<dbReference type="CDD" id="cd03482">
    <property type="entry name" value="MutL_Trans_MutL"/>
    <property type="match status" value="1"/>
</dbReference>
<dbReference type="NCBIfam" id="TIGR00585">
    <property type="entry name" value="mutl"/>
    <property type="match status" value="1"/>
</dbReference>
<dbReference type="InterPro" id="IPR013507">
    <property type="entry name" value="DNA_mismatch_S5_2-like"/>
</dbReference>
<evidence type="ECO:0000313" key="7">
    <source>
        <dbReference type="EMBL" id="KRG20561.1"/>
    </source>
</evidence>
<gene>
    <name evidence="5 7" type="primary">mutL</name>
    <name evidence="8" type="ORF">HT99x_001875</name>
    <name evidence="7" type="ORF">HT99x_02292</name>
</gene>
<dbReference type="PATRIC" id="fig|1590043.3.peg.2341"/>
<evidence type="ECO:0000259" key="6">
    <source>
        <dbReference type="SMART" id="SM01340"/>
    </source>
</evidence>
<evidence type="ECO:0000313" key="9">
    <source>
        <dbReference type="Proteomes" id="UP000051497"/>
    </source>
</evidence>
<dbReference type="Gene3D" id="3.30.565.10">
    <property type="entry name" value="Histidine kinase-like ATPase, C-terminal domain"/>
    <property type="match status" value="1"/>
</dbReference>
<evidence type="ECO:0000256" key="1">
    <source>
        <dbReference type="ARBA" id="ARBA00006082"/>
    </source>
</evidence>
<dbReference type="AlphaFoldDB" id="A0A0Q9YVB3"/>
<dbReference type="InterPro" id="IPR020667">
    <property type="entry name" value="DNA_mismatch_repair_MutL"/>
</dbReference>
<dbReference type="HAMAP" id="MF_00149">
    <property type="entry name" value="DNA_mis_repair"/>
    <property type="match status" value="1"/>
</dbReference>
<feature type="domain" description="DNA mismatch repair protein S5" evidence="6">
    <location>
        <begin position="213"/>
        <end position="333"/>
    </location>
</feature>
<dbReference type="PANTHER" id="PTHR10073">
    <property type="entry name" value="DNA MISMATCH REPAIR PROTEIN MLH, PMS, MUTL"/>
    <property type="match status" value="1"/>
</dbReference>
<dbReference type="GO" id="GO:0032300">
    <property type="term" value="C:mismatch repair complex"/>
    <property type="evidence" value="ECO:0007669"/>
    <property type="project" value="InterPro"/>
</dbReference>
<comment type="similarity">
    <text evidence="1 5">Belongs to the DNA mismatch repair MutL/HexB family.</text>
</comment>
<sequence>MMKRISQLSSVLANQIAAGEVVEKPASVVKELVENSLDANSTLIEIDIEGGGIHLIRVRDNGEGIVKEDLSLAFARHATSKISSVVDLNAIVTLGFRGEALASVASISRCRLSSKAYGKEEAWQIQLSGDMTPIIHPVAHTQGTTVEIADLFYNTPVRRKFIRSEKSEFQAIDDTVKRLALSYPTVTFRLAHQGRQCRHYPGVSTLTKEASRIEKICGQTFINHALKIELEAHGLGLRGWLGKPELLKRQADCQYFFVNQRMVKDRLLNHVIKTLYLQQLGLDEGTHPSYVLYLTIEPSEVDVNVHPTKQEVRFSQPRHVHDFIAKAISDALGHPVQTNLLTKTQAPRKRQIPESFARKDLKEIAIYPQQMISKARRYAFIEDEEGVLVCDLIKGKNSLLAIYFSELWDNVPSQPLLFPLTIPLANDIQFESSYLSLFAALGYQLKIQDHALSLFIAPRITQPNSELILQMLGQMQLKQNKMNLCEYLAKQLSIQSLYTMDHDRFSWLLRRWIEMNPKGAWRRFSYDEFAQLIELPFNT</sequence>
<reference evidence="7" key="1">
    <citation type="submission" date="2015-09" db="EMBL/GenBank/DDBJ databases">
        <title>Draft Genome Sequences of Two Novel Amoeba-resistant Intranuclear Bacteria, Candidatus Berkiella cookevillensis and Candidatus Berkiella aquae.</title>
        <authorList>
            <person name="Mehari Y.T."/>
            <person name="Arivett B.A."/>
            <person name="Farone A.L."/>
            <person name="Gunderson J.H."/>
            <person name="Farone M.B."/>
        </authorList>
    </citation>
    <scope>NUCLEOTIDE SEQUENCE [LARGE SCALE GENOMIC DNA]</scope>
    <source>
        <strain evidence="7">HT99</strain>
    </source>
</reference>
<dbReference type="SUPFAM" id="SSF118116">
    <property type="entry name" value="DNA mismatch repair protein MutL"/>
    <property type="match status" value="1"/>
</dbReference>
<dbReference type="InterPro" id="IPR002099">
    <property type="entry name" value="MutL/Mlh/PMS"/>
</dbReference>
<dbReference type="InterPro" id="IPR014762">
    <property type="entry name" value="DNA_mismatch_repair_CS"/>
</dbReference>
<dbReference type="SUPFAM" id="SSF55874">
    <property type="entry name" value="ATPase domain of HSP90 chaperone/DNA topoisomerase II/histidine kinase"/>
    <property type="match status" value="1"/>
</dbReference>
<evidence type="ECO:0000256" key="3">
    <source>
        <dbReference type="ARBA" id="ARBA00022763"/>
    </source>
</evidence>
<evidence type="ECO:0000256" key="2">
    <source>
        <dbReference type="ARBA" id="ARBA00021975"/>
    </source>
</evidence>
<dbReference type="GO" id="GO:0006298">
    <property type="term" value="P:mismatch repair"/>
    <property type="evidence" value="ECO:0007669"/>
    <property type="project" value="UniProtKB-UniRule"/>
</dbReference>
<dbReference type="Pfam" id="PF13589">
    <property type="entry name" value="HATPase_c_3"/>
    <property type="match status" value="1"/>
</dbReference>
<dbReference type="GO" id="GO:0005524">
    <property type="term" value="F:ATP binding"/>
    <property type="evidence" value="ECO:0007669"/>
    <property type="project" value="InterPro"/>
</dbReference>
<dbReference type="PANTHER" id="PTHR10073:SF12">
    <property type="entry name" value="DNA MISMATCH REPAIR PROTEIN MLH1"/>
    <property type="match status" value="1"/>
</dbReference>
<proteinExistence type="inferred from homology"/>
<dbReference type="GO" id="GO:0016887">
    <property type="term" value="F:ATP hydrolysis activity"/>
    <property type="evidence" value="ECO:0007669"/>
    <property type="project" value="InterPro"/>
</dbReference>
<dbReference type="EMBL" id="LKAJ02000001">
    <property type="protein sequence ID" value="MCS5710170.1"/>
    <property type="molecule type" value="Genomic_DNA"/>
</dbReference>
<protein>
    <recommendedName>
        <fullName evidence="2 5">DNA mismatch repair protein MutL</fullName>
    </recommendedName>
</protein>
<dbReference type="EMBL" id="LKAJ01000010">
    <property type="protein sequence ID" value="KRG20561.1"/>
    <property type="molecule type" value="Genomic_DNA"/>
</dbReference>
<reference evidence="8" key="2">
    <citation type="journal article" date="2016" name="Genome Announc.">
        <title>Draft Genome Sequences of Two Novel Amoeba-Resistant Intranuclear Bacteria, 'Candidatus Berkiella cookevillensis' and 'Candidatus Berkiella aquae'.</title>
        <authorList>
            <person name="Mehari Y.T."/>
            <person name="Arivett B.A."/>
            <person name="Farone A.L."/>
            <person name="Gunderson J.H."/>
            <person name="Farone M.B."/>
        </authorList>
    </citation>
    <scope>NUCLEOTIDE SEQUENCE</scope>
    <source>
        <strain evidence="8">HT99</strain>
    </source>
</reference>
<dbReference type="Proteomes" id="UP000051497">
    <property type="component" value="Unassembled WGS sequence"/>
</dbReference>
<keyword evidence="9" id="KW-1185">Reference proteome</keyword>
<dbReference type="RefSeq" id="WP_075066917.1">
    <property type="nucleotide sequence ID" value="NZ_LKAJ02000001.1"/>
</dbReference>
<dbReference type="STRING" id="295108.HT99x_02292"/>
<keyword evidence="8" id="KW-0540">Nuclease</keyword>
<dbReference type="InterPro" id="IPR020568">
    <property type="entry name" value="Ribosomal_Su5_D2-typ_SF"/>
</dbReference>
<dbReference type="SMART" id="SM01340">
    <property type="entry name" value="DNA_mis_repair"/>
    <property type="match status" value="1"/>
</dbReference>
<dbReference type="OrthoDB" id="9763467at2"/>
<name>A0A0Q9YVB3_9GAMM</name>
<dbReference type="FunFam" id="3.30.565.10:FF:000003">
    <property type="entry name" value="DNA mismatch repair endonuclease MutL"/>
    <property type="match status" value="1"/>
</dbReference>
<comment type="caution">
    <text evidence="7">The sequence shown here is derived from an EMBL/GenBank/DDBJ whole genome shotgun (WGS) entry which is preliminary data.</text>
</comment>
<dbReference type="InterPro" id="IPR038973">
    <property type="entry name" value="MutL/Mlh/Pms-like"/>
</dbReference>
<accession>A0A0Q9YVB3</accession>
<dbReference type="GO" id="GO:0004519">
    <property type="term" value="F:endonuclease activity"/>
    <property type="evidence" value="ECO:0007669"/>
    <property type="project" value="UniProtKB-KW"/>
</dbReference>
<dbReference type="Pfam" id="PF01119">
    <property type="entry name" value="DNA_mis_repair"/>
    <property type="match status" value="1"/>
</dbReference>